<keyword evidence="3" id="KW-0274">FAD</keyword>
<reference evidence="6 7" key="1">
    <citation type="submission" date="2019-08" db="EMBL/GenBank/DDBJ databases">
        <title>Identification of a novel species of the genus Boseongicola.</title>
        <authorList>
            <person name="Zhang X.-Q."/>
        </authorList>
    </citation>
    <scope>NUCLEOTIDE SEQUENCE [LARGE SCALE GENOMIC DNA]</scope>
    <source>
        <strain evidence="6 7">HY14</strain>
    </source>
</reference>
<keyword evidence="7" id="KW-1185">Reference proteome</keyword>
<dbReference type="PRINTS" id="PR00419">
    <property type="entry name" value="ADXRDTASE"/>
</dbReference>
<gene>
    <name evidence="6" type="ORF">FVF75_15025</name>
</gene>
<dbReference type="SUPFAM" id="SSF56425">
    <property type="entry name" value="Succinate dehydrogenase/fumarate reductase flavoprotein, catalytic domain"/>
    <property type="match status" value="1"/>
</dbReference>
<proteinExistence type="predicted"/>
<protein>
    <submittedName>
        <fullName evidence="6">FAD-dependent oxidoreductase</fullName>
    </submittedName>
</protein>
<evidence type="ECO:0000256" key="2">
    <source>
        <dbReference type="ARBA" id="ARBA00022630"/>
    </source>
</evidence>
<dbReference type="Pfam" id="PF00890">
    <property type="entry name" value="FAD_binding_2"/>
    <property type="match status" value="1"/>
</dbReference>
<comment type="caution">
    <text evidence="6">The sequence shown here is derived from an EMBL/GenBank/DDBJ whole genome shotgun (WGS) entry which is preliminary data.</text>
</comment>
<keyword evidence="2" id="KW-0285">Flavoprotein</keyword>
<dbReference type="InterPro" id="IPR050315">
    <property type="entry name" value="FAD-oxidoreductase_2"/>
</dbReference>
<dbReference type="Gene3D" id="3.90.700.10">
    <property type="entry name" value="Succinate dehydrogenase/fumarate reductase flavoprotein, catalytic domain"/>
    <property type="match status" value="1"/>
</dbReference>
<dbReference type="PANTHER" id="PTHR43400:SF10">
    <property type="entry name" value="3-OXOSTEROID 1-DEHYDROGENASE"/>
    <property type="match status" value="1"/>
</dbReference>
<dbReference type="AlphaFoldDB" id="A0A5D0R9P0"/>
<keyword evidence="4" id="KW-0560">Oxidoreductase</keyword>
<evidence type="ECO:0000313" key="7">
    <source>
        <dbReference type="Proteomes" id="UP000322080"/>
    </source>
</evidence>
<organism evidence="6 7">
    <name type="scientific">Maritimibacter fusiformis</name>
    <dbReference type="NCBI Taxonomy" id="2603819"/>
    <lineage>
        <taxon>Bacteria</taxon>
        <taxon>Pseudomonadati</taxon>
        <taxon>Pseudomonadota</taxon>
        <taxon>Alphaproteobacteria</taxon>
        <taxon>Rhodobacterales</taxon>
        <taxon>Roseobacteraceae</taxon>
        <taxon>Maritimibacter</taxon>
    </lineage>
</organism>
<accession>A0A5D0R9P0</accession>
<dbReference type="GO" id="GO:0008202">
    <property type="term" value="P:steroid metabolic process"/>
    <property type="evidence" value="ECO:0007669"/>
    <property type="project" value="UniProtKB-ARBA"/>
</dbReference>
<dbReference type="InterPro" id="IPR036188">
    <property type="entry name" value="FAD/NAD-bd_sf"/>
</dbReference>
<dbReference type="PROSITE" id="PS51318">
    <property type="entry name" value="TAT"/>
    <property type="match status" value="1"/>
</dbReference>
<dbReference type="Gene3D" id="3.50.50.60">
    <property type="entry name" value="FAD/NAD(P)-binding domain"/>
    <property type="match status" value="2"/>
</dbReference>
<comment type="cofactor">
    <cofactor evidence="1">
        <name>FAD</name>
        <dbReference type="ChEBI" id="CHEBI:57692"/>
    </cofactor>
</comment>
<name>A0A5D0R9P0_9RHOB</name>
<evidence type="ECO:0000259" key="5">
    <source>
        <dbReference type="Pfam" id="PF00890"/>
    </source>
</evidence>
<feature type="domain" description="FAD-dependent oxidoreductase 2 FAD-binding" evidence="5">
    <location>
        <begin position="69"/>
        <end position="573"/>
    </location>
</feature>
<dbReference type="InterPro" id="IPR027477">
    <property type="entry name" value="Succ_DH/fumarate_Rdtase_cat_sf"/>
</dbReference>
<sequence length="589" mass="63518">MCRCRTIWKEQAMTKHTMDIEDEAQTATGSRISRRNFFKAAAAGTSGVALGVVTVGSAAAQDWNEETEVVVVGSGGAALAAAVAALRNGAKVNIYEKGPVPGGTTGKSGGAFWVPNNPYMQEMGLEDPRDDAIRYMARLAYPHLYREDDAQFGMSQHTYDLLAAFYDNGARVTRTLSESGAMGSLMAISWDGEPAPDYFAHLPENKAPNGRTVNPSDGEGGSGYGAHMIGQLAAFCEAQGAPVITESQVTKIVLDDDRNVIGVEVTDYDGARMIRATKGVIFGTGGFTQNAEMRDNYLRVPVFGGCAVPTNQGDLVNMAIEIGAKLGNMNEAWHQQEVLEEVLEFSSVPSGTWFLGGDSMIAVNKYGHRLYDEKFVYNERTRTHLTWDAVKGEYTNLYQFMIFDDHAIEYGGMLMPPPGAEMPSYIIKGETLEELAANIDARLASLNDRIGHHRLADTFLDTLKGTIERFNGFAETGKDLDFNRGEQPIDKHFHKPGANNDKPNPWMYPITGSGPYYAIILSAGTLDTKGGPVTTADGQVVDVNDRPINGLYAVGNCMASPTGQAYFGAGGTLGPALTFGFMAGEHATS</sequence>
<dbReference type="EMBL" id="VSIY01000015">
    <property type="protein sequence ID" value="TYB77576.1"/>
    <property type="molecule type" value="Genomic_DNA"/>
</dbReference>
<evidence type="ECO:0000313" key="6">
    <source>
        <dbReference type="EMBL" id="TYB77576.1"/>
    </source>
</evidence>
<dbReference type="PANTHER" id="PTHR43400">
    <property type="entry name" value="FUMARATE REDUCTASE"/>
    <property type="match status" value="1"/>
</dbReference>
<dbReference type="InterPro" id="IPR003953">
    <property type="entry name" value="FAD-dep_OxRdtase_2_FAD-bd"/>
</dbReference>
<dbReference type="Proteomes" id="UP000322080">
    <property type="component" value="Unassembled WGS sequence"/>
</dbReference>
<dbReference type="SUPFAM" id="SSF51905">
    <property type="entry name" value="FAD/NAD(P)-binding domain"/>
    <property type="match status" value="1"/>
</dbReference>
<evidence type="ECO:0000256" key="1">
    <source>
        <dbReference type="ARBA" id="ARBA00001974"/>
    </source>
</evidence>
<evidence type="ECO:0000256" key="4">
    <source>
        <dbReference type="ARBA" id="ARBA00023002"/>
    </source>
</evidence>
<dbReference type="InterPro" id="IPR006311">
    <property type="entry name" value="TAT_signal"/>
</dbReference>
<dbReference type="GO" id="GO:0016491">
    <property type="term" value="F:oxidoreductase activity"/>
    <property type="evidence" value="ECO:0007669"/>
    <property type="project" value="UniProtKB-KW"/>
</dbReference>
<evidence type="ECO:0000256" key="3">
    <source>
        <dbReference type="ARBA" id="ARBA00022827"/>
    </source>
</evidence>